<accession>A0A4R1IDZ6</accession>
<dbReference type="AlphaFoldDB" id="A0A4R1IDZ6"/>
<keyword evidence="5" id="KW-0547">Nucleotide-binding</keyword>
<dbReference type="GO" id="GO:0004673">
    <property type="term" value="F:protein histidine kinase activity"/>
    <property type="evidence" value="ECO:0007669"/>
    <property type="project" value="UniProtKB-EC"/>
</dbReference>
<keyword evidence="7" id="KW-0067">ATP-binding</keyword>
<keyword evidence="10" id="KW-1185">Reference proteome</keyword>
<evidence type="ECO:0000256" key="6">
    <source>
        <dbReference type="ARBA" id="ARBA00022777"/>
    </source>
</evidence>
<dbReference type="Pfam" id="PF07536">
    <property type="entry name" value="HWE_HK"/>
    <property type="match status" value="1"/>
</dbReference>
<dbReference type="SUPFAM" id="SSF55781">
    <property type="entry name" value="GAF domain-like"/>
    <property type="match status" value="1"/>
</dbReference>
<feature type="domain" description="Signal transduction histidine kinase HWE region" evidence="8">
    <location>
        <begin position="209"/>
        <end position="296"/>
    </location>
</feature>
<dbReference type="PANTHER" id="PTHR41523">
    <property type="entry name" value="TWO-COMPONENT SYSTEM SENSOR PROTEIN"/>
    <property type="match status" value="1"/>
</dbReference>
<dbReference type="InterPro" id="IPR011102">
    <property type="entry name" value="Sig_transdc_His_kinase_HWE"/>
</dbReference>
<keyword evidence="3" id="KW-0597">Phosphoprotein</keyword>
<evidence type="ECO:0000256" key="3">
    <source>
        <dbReference type="ARBA" id="ARBA00022553"/>
    </source>
</evidence>
<dbReference type="Proteomes" id="UP000295030">
    <property type="component" value="Unassembled WGS sequence"/>
</dbReference>
<comment type="caution">
    <text evidence="9">The sequence shown here is derived from an EMBL/GenBank/DDBJ whole genome shotgun (WGS) entry which is preliminary data.</text>
</comment>
<dbReference type="EC" id="2.7.13.3" evidence="2"/>
<sequence>MLNSMSTAAHASQPRPDVYITDELSRRPSTAPDYLKEKRAIQLLAATMANEPDRVLPRFVELAIELTGGSSAGLSLYEPEPAPGQFRWAYLKGVLSPFDGATTPRDFSPCGVTLDENRPVLSLHPERIYDWISDAGIVVPEVLLVPLHVGDADALGTLWIVSEQEGHFNSGHSRIAEELAAFVSVALQMLRSQQRLSRALDEQETLTREMGHRIQNLFAMVSSILRNSARMASDKEDLAEKALGRLHALSTAHGLVRRTFATGDEVPVIADVRELILAILAPHDVADSRFDIRGPSLACGERAINGLALTMHELATNSTKYGALSSDEGKVEITWAVREQQLELDWQETGGPSISGPPSTSGFGSKLAKLTIERQFGGSISYDWRRTGLAVRLSIPIEALTS</sequence>
<dbReference type="PANTHER" id="PTHR41523:SF8">
    <property type="entry name" value="ETHYLENE RESPONSE SENSOR PROTEIN"/>
    <property type="match status" value="1"/>
</dbReference>
<dbReference type="Gene3D" id="3.30.565.10">
    <property type="entry name" value="Histidine kinase-like ATPase, C-terminal domain"/>
    <property type="match status" value="1"/>
</dbReference>
<name>A0A4R1IDZ6_ANCAQ</name>
<gene>
    <name evidence="9" type="ORF">EV667_2999</name>
</gene>
<dbReference type="InterPro" id="IPR003018">
    <property type="entry name" value="GAF"/>
</dbReference>
<dbReference type="InterPro" id="IPR029016">
    <property type="entry name" value="GAF-like_dom_sf"/>
</dbReference>
<organism evidence="9 10">
    <name type="scientific">Ancylobacter aquaticus</name>
    <dbReference type="NCBI Taxonomy" id="100"/>
    <lineage>
        <taxon>Bacteria</taxon>
        <taxon>Pseudomonadati</taxon>
        <taxon>Pseudomonadota</taxon>
        <taxon>Alphaproteobacteria</taxon>
        <taxon>Hyphomicrobiales</taxon>
        <taxon>Xanthobacteraceae</taxon>
        <taxon>Ancylobacter</taxon>
    </lineage>
</organism>
<evidence type="ECO:0000313" key="10">
    <source>
        <dbReference type="Proteomes" id="UP000295030"/>
    </source>
</evidence>
<evidence type="ECO:0000256" key="2">
    <source>
        <dbReference type="ARBA" id="ARBA00012438"/>
    </source>
</evidence>
<comment type="catalytic activity">
    <reaction evidence="1">
        <text>ATP + protein L-histidine = ADP + protein N-phospho-L-histidine.</text>
        <dbReference type="EC" id="2.7.13.3"/>
    </reaction>
</comment>
<dbReference type="Pfam" id="PF13185">
    <property type="entry name" value="GAF_2"/>
    <property type="match status" value="1"/>
</dbReference>
<evidence type="ECO:0000259" key="8">
    <source>
        <dbReference type="SMART" id="SM00911"/>
    </source>
</evidence>
<dbReference type="Gene3D" id="3.30.450.40">
    <property type="match status" value="1"/>
</dbReference>
<evidence type="ECO:0000256" key="5">
    <source>
        <dbReference type="ARBA" id="ARBA00022741"/>
    </source>
</evidence>
<proteinExistence type="predicted"/>
<evidence type="ECO:0000256" key="1">
    <source>
        <dbReference type="ARBA" id="ARBA00000085"/>
    </source>
</evidence>
<reference evidence="9 10" key="1">
    <citation type="submission" date="2019-03" db="EMBL/GenBank/DDBJ databases">
        <title>Genomic Encyclopedia of Type Strains, Phase IV (KMG-IV): sequencing the most valuable type-strain genomes for metagenomic binning, comparative biology and taxonomic classification.</title>
        <authorList>
            <person name="Goeker M."/>
        </authorList>
    </citation>
    <scope>NUCLEOTIDE SEQUENCE [LARGE SCALE GENOMIC DNA]</scope>
    <source>
        <strain evidence="9 10">DSM 101</strain>
    </source>
</reference>
<dbReference type="EMBL" id="SMFY01000002">
    <property type="protein sequence ID" value="TCK28982.1"/>
    <property type="molecule type" value="Genomic_DNA"/>
</dbReference>
<evidence type="ECO:0000256" key="7">
    <source>
        <dbReference type="ARBA" id="ARBA00022840"/>
    </source>
</evidence>
<protein>
    <recommendedName>
        <fullName evidence="2">histidine kinase</fullName>
        <ecNumber evidence="2">2.7.13.3</ecNumber>
    </recommendedName>
</protein>
<keyword evidence="4" id="KW-0808">Transferase</keyword>
<dbReference type="InterPro" id="IPR036890">
    <property type="entry name" value="HATPase_C_sf"/>
</dbReference>
<dbReference type="GO" id="GO:0005524">
    <property type="term" value="F:ATP binding"/>
    <property type="evidence" value="ECO:0007669"/>
    <property type="project" value="UniProtKB-KW"/>
</dbReference>
<dbReference type="SMART" id="SM00911">
    <property type="entry name" value="HWE_HK"/>
    <property type="match status" value="1"/>
</dbReference>
<evidence type="ECO:0000313" key="9">
    <source>
        <dbReference type="EMBL" id="TCK28982.1"/>
    </source>
</evidence>
<keyword evidence="6 9" id="KW-0418">Kinase</keyword>
<evidence type="ECO:0000256" key="4">
    <source>
        <dbReference type="ARBA" id="ARBA00022679"/>
    </source>
</evidence>